<dbReference type="EMBL" id="QGGR01000024">
    <property type="protein sequence ID" value="PWK36104.1"/>
    <property type="molecule type" value="Genomic_DNA"/>
</dbReference>
<proteinExistence type="predicted"/>
<gene>
    <name evidence="2" type="ORF">BC793_12485</name>
</gene>
<dbReference type="SUPFAM" id="SSF51735">
    <property type="entry name" value="NAD(P)-binding Rossmann-fold domains"/>
    <property type="match status" value="1"/>
</dbReference>
<dbReference type="AlphaFoldDB" id="A0A316ETY1"/>
<dbReference type="PANTHER" id="PTHR43162:SF1">
    <property type="entry name" value="PRESTALK A DIFFERENTIATION PROTEIN A"/>
    <property type="match status" value="1"/>
</dbReference>
<dbReference type="InterPro" id="IPR036291">
    <property type="entry name" value="NAD(P)-bd_dom_sf"/>
</dbReference>
<evidence type="ECO:0000313" key="3">
    <source>
        <dbReference type="Proteomes" id="UP000245697"/>
    </source>
</evidence>
<dbReference type="Proteomes" id="UP000245697">
    <property type="component" value="Unassembled WGS sequence"/>
</dbReference>
<dbReference type="Gene3D" id="3.40.50.720">
    <property type="entry name" value="NAD(P)-binding Rossmann-like Domain"/>
    <property type="match status" value="1"/>
</dbReference>
<sequence>MDRSHSSQSQPIAEDVKLLTVVAPNRDEGCSPTGLVGRRLAGQLLAAGDPVRVLAELKERSGWPAEVEVVTGSISQPLPSAEIFAGVDAVFLAGAHPSTVEASLRLARDAGVRRIVLLSSHGPEYEQYNPPETWHWLAIERAVERCGIEWTHLRPSAVMGSVRSGTYPATGSDWPQSIRTAGAVREAFLDTGHYPFIHEGDLAAIAAAAMHTDHYAGTVIEAVGLPSSTQSRVRSIAHAIGRDIQAINVTAAESRATWQRNGWPEGAIEVTLYALQEYGARLTELTEWTVAQRPSVRDIIGRSPRTYDEWAAENADLFLWSCSRPAR</sequence>
<dbReference type="InterPro" id="IPR016040">
    <property type="entry name" value="NAD(P)-bd_dom"/>
</dbReference>
<comment type="caution">
    <text evidence="2">The sequence shown here is derived from an EMBL/GenBank/DDBJ whole genome shotgun (WGS) entry which is preliminary data.</text>
</comment>
<name>A0A316ETY1_9ACTN</name>
<reference evidence="2 3" key="1">
    <citation type="submission" date="2018-05" db="EMBL/GenBank/DDBJ databases">
        <title>Genomic Encyclopedia of Archaeal and Bacterial Type Strains, Phase II (KMG-II): from individual species to whole genera.</title>
        <authorList>
            <person name="Goeker M."/>
        </authorList>
    </citation>
    <scope>NUCLEOTIDE SEQUENCE [LARGE SCALE GENOMIC DNA]</scope>
    <source>
        <strain evidence="2 3">DSM 45184</strain>
    </source>
</reference>
<evidence type="ECO:0000313" key="2">
    <source>
        <dbReference type="EMBL" id="PWK36104.1"/>
    </source>
</evidence>
<protein>
    <submittedName>
        <fullName evidence="2">Uncharacterized protein YbjT (DUF2867 family)</fullName>
    </submittedName>
</protein>
<organism evidence="2 3">
    <name type="scientific">Actinoplanes xinjiangensis</name>
    <dbReference type="NCBI Taxonomy" id="512350"/>
    <lineage>
        <taxon>Bacteria</taxon>
        <taxon>Bacillati</taxon>
        <taxon>Actinomycetota</taxon>
        <taxon>Actinomycetes</taxon>
        <taxon>Micromonosporales</taxon>
        <taxon>Micromonosporaceae</taxon>
        <taxon>Actinoplanes</taxon>
    </lineage>
</organism>
<feature type="domain" description="NAD(P)-binding" evidence="1">
    <location>
        <begin position="33"/>
        <end position="161"/>
    </location>
</feature>
<dbReference type="RefSeq" id="WP_170167318.1">
    <property type="nucleotide sequence ID" value="NZ_BONA01000077.1"/>
</dbReference>
<keyword evidence="3" id="KW-1185">Reference proteome</keyword>
<evidence type="ECO:0000259" key="1">
    <source>
        <dbReference type="Pfam" id="PF13460"/>
    </source>
</evidence>
<dbReference type="PANTHER" id="PTHR43162">
    <property type="match status" value="1"/>
</dbReference>
<accession>A0A316ETY1</accession>
<dbReference type="InterPro" id="IPR051604">
    <property type="entry name" value="Ergot_Alk_Oxidoreductase"/>
</dbReference>
<dbReference type="Pfam" id="PF13460">
    <property type="entry name" value="NAD_binding_10"/>
    <property type="match status" value="1"/>
</dbReference>